<dbReference type="Pfam" id="PF18759">
    <property type="entry name" value="Plavaka"/>
    <property type="match status" value="1"/>
</dbReference>
<gene>
    <name evidence="1" type="ORF">EV702DRAFT_1177264</name>
</gene>
<dbReference type="CDD" id="cd01670">
    <property type="entry name" value="Death"/>
    <property type="match status" value="1"/>
</dbReference>
<name>A0A9P7A4A6_9AGAM</name>
<dbReference type="EMBL" id="JABBWD010000005">
    <property type="protein sequence ID" value="KAG1781475.1"/>
    <property type="molecule type" value="Genomic_DNA"/>
</dbReference>
<dbReference type="InterPro" id="IPR041078">
    <property type="entry name" value="Plavaka"/>
</dbReference>
<organism evidence="1 2">
    <name type="scientific">Suillus placidus</name>
    <dbReference type="NCBI Taxonomy" id="48579"/>
    <lineage>
        <taxon>Eukaryota</taxon>
        <taxon>Fungi</taxon>
        <taxon>Dikarya</taxon>
        <taxon>Basidiomycota</taxon>
        <taxon>Agaricomycotina</taxon>
        <taxon>Agaricomycetes</taxon>
        <taxon>Agaricomycetidae</taxon>
        <taxon>Boletales</taxon>
        <taxon>Suillineae</taxon>
        <taxon>Suillaceae</taxon>
        <taxon>Suillus</taxon>
    </lineage>
</organism>
<accession>A0A9P7A4A6</accession>
<dbReference type="Proteomes" id="UP000714275">
    <property type="component" value="Unassembled WGS sequence"/>
</dbReference>
<sequence length="229" mass="25672">MILHDRLPDGASIAPIIIASDKTQLARFSASKSAYPVYLTLGNIPRAIRCKPEQHPSKEASSRAQRLFHESLRIILEPLKEAGRTGIEIIGGDDLVHLVFPIIACYVADYPEQYLATCLKYGTCPKCKARAEELAQTTLVIDAANINMNSNAAFRQHCMSQDVAGGVFEPFWLDFPHCDIYLAITSDVLHQLYQGVFKHIVEWHQKFMDDGELDQLIRALPPCYGVCHF</sequence>
<protein>
    <submittedName>
        <fullName evidence="1">Uncharacterized protein</fullName>
    </submittedName>
</protein>
<evidence type="ECO:0000313" key="2">
    <source>
        <dbReference type="Proteomes" id="UP000714275"/>
    </source>
</evidence>
<reference evidence="1" key="1">
    <citation type="journal article" date="2020" name="New Phytol.">
        <title>Comparative genomics reveals dynamic genome evolution in host specialist ectomycorrhizal fungi.</title>
        <authorList>
            <person name="Lofgren L.A."/>
            <person name="Nguyen N.H."/>
            <person name="Vilgalys R."/>
            <person name="Ruytinx J."/>
            <person name="Liao H.L."/>
            <person name="Branco S."/>
            <person name="Kuo A."/>
            <person name="LaButti K."/>
            <person name="Lipzen A."/>
            <person name="Andreopoulos W."/>
            <person name="Pangilinan J."/>
            <person name="Riley R."/>
            <person name="Hundley H."/>
            <person name="Na H."/>
            <person name="Barry K."/>
            <person name="Grigoriev I.V."/>
            <person name="Stajich J.E."/>
            <person name="Kennedy P.G."/>
        </authorList>
    </citation>
    <scope>NUCLEOTIDE SEQUENCE</scope>
    <source>
        <strain evidence="1">DOB743</strain>
    </source>
</reference>
<keyword evidence="2" id="KW-1185">Reference proteome</keyword>
<proteinExistence type="predicted"/>
<dbReference type="OrthoDB" id="2418900at2759"/>
<dbReference type="AlphaFoldDB" id="A0A9P7A4A6"/>
<comment type="caution">
    <text evidence="1">The sequence shown here is derived from an EMBL/GenBank/DDBJ whole genome shotgun (WGS) entry which is preliminary data.</text>
</comment>
<evidence type="ECO:0000313" key="1">
    <source>
        <dbReference type="EMBL" id="KAG1781475.1"/>
    </source>
</evidence>